<dbReference type="RefSeq" id="WP_092572471.1">
    <property type="nucleotide sequence ID" value="NZ_CP149446.1"/>
</dbReference>
<keyword evidence="2" id="KW-0808">Transferase</keyword>
<keyword evidence="9" id="KW-1185">Reference proteome</keyword>
<dbReference type="GO" id="GO:0018104">
    <property type="term" value="P:peptidoglycan-protein cross-linking"/>
    <property type="evidence" value="ECO:0007669"/>
    <property type="project" value="TreeGrafter"/>
</dbReference>
<name>A0A1H9FT18_9LACT</name>
<accession>A0A1H9FT18</accession>
<dbReference type="Gene3D" id="2.40.440.10">
    <property type="entry name" value="L,D-transpeptidase catalytic domain-like"/>
    <property type="match status" value="1"/>
</dbReference>
<keyword evidence="5 6" id="KW-0961">Cell wall biogenesis/degradation</keyword>
<dbReference type="InterPro" id="IPR050979">
    <property type="entry name" value="LD-transpeptidase"/>
</dbReference>
<feature type="active site" description="Proton donor/acceptor" evidence="6">
    <location>
        <position position="445"/>
    </location>
</feature>
<evidence type="ECO:0000259" key="7">
    <source>
        <dbReference type="PROSITE" id="PS52029"/>
    </source>
</evidence>
<dbReference type="PROSITE" id="PS52029">
    <property type="entry name" value="LD_TPASE"/>
    <property type="match status" value="1"/>
</dbReference>
<dbReference type="GO" id="GO:0005576">
    <property type="term" value="C:extracellular region"/>
    <property type="evidence" value="ECO:0007669"/>
    <property type="project" value="TreeGrafter"/>
</dbReference>
<keyword evidence="3 6" id="KW-0133">Cell shape</keyword>
<proteinExistence type="predicted"/>
<dbReference type="Pfam" id="PF12229">
    <property type="entry name" value="PG_binding_4"/>
    <property type="match status" value="1"/>
</dbReference>
<reference evidence="8 9" key="1">
    <citation type="submission" date="2016-10" db="EMBL/GenBank/DDBJ databases">
        <authorList>
            <person name="de Groot N.N."/>
        </authorList>
    </citation>
    <scope>NUCLEOTIDE SEQUENCE [LARGE SCALE GENOMIC DNA]</scope>
    <source>
        <strain evidence="8 9">DSM 15695</strain>
    </source>
</reference>
<dbReference type="GO" id="GO:0071555">
    <property type="term" value="P:cell wall organization"/>
    <property type="evidence" value="ECO:0007669"/>
    <property type="project" value="UniProtKB-UniRule"/>
</dbReference>
<gene>
    <name evidence="8" type="ORF">SAMN04488558_1105</name>
</gene>
<keyword evidence="4 6" id="KW-0573">Peptidoglycan synthesis</keyword>
<dbReference type="GO" id="GO:0008360">
    <property type="term" value="P:regulation of cell shape"/>
    <property type="evidence" value="ECO:0007669"/>
    <property type="project" value="UniProtKB-UniRule"/>
</dbReference>
<dbReference type="InterPro" id="IPR005490">
    <property type="entry name" value="LD_TPept_cat_dom"/>
</dbReference>
<dbReference type="GO" id="GO:0016740">
    <property type="term" value="F:transferase activity"/>
    <property type="evidence" value="ECO:0007669"/>
    <property type="project" value="UniProtKB-KW"/>
</dbReference>
<evidence type="ECO:0000256" key="5">
    <source>
        <dbReference type="ARBA" id="ARBA00023316"/>
    </source>
</evidence>
<dbReference type="SUPFAM" id="SSF141523">
    <property type="entry name" value="L,D-transpeptidase catalytic domain-like"/>
    <property type="match status" value="1"/>
</dbReference>
<dbReference type="InterPro" id="IPR038063">
    <property type="entry name" value="Transpep_catalytic_dom"/>
</dbReference>
<dbReference type="UniPathway" id="UPA00219"/>
<evidence type="ECO:0000256" key="3">
    <source>
        <dbReference type="ARBA" id="ARBA00022960"/>
    </source>
</evidence>
<feature type="domain" description="L,D-TPase catalytic" evidence="7">
    <location>
        <begin position="366"/>
        <end position="490"/>
    </location>
</feature>
<dbReference type="CDD" id="cd16913">
    <property type="entry name" value="YkuD_like"/>
    <property type="match status" value="1"/>
</dbReference>
<feature type="active site" description="Nucleophile" evidence="6">
    <location>
        <position position="466"/>
    </location>
</feature>
<dbReference type="OrthoDB" id="3176960at2"/>
<evidence type="ECO:0000313" key="8">
    <source>
        <dbReference type="EMBL" id="SEQ40643.1"/>
    </source>
</evidence>
<dbReference type="InterPro" id="IPR038054">
    <property type="entry name" value="LD_TPept-like_central_sf"/>
</dbReference>
<dbReference type="AlphaFoldDB" id="A0A1H9FT18"/>
<evidence type="ECO:0000256" key="6">
    <source>
        <dbReference type="PROSITE-ProRule" id="PRU01373"/>
    </source>
</evidence>
<dbReference type="PANTHER" id="PTHR30582">
    <property type="entry name" value="L,D-TRANSPEPTIDASE"/>
    <property type="match status" value="1"/>
</dbReference>
<evidence type="ECO:0000313" key="9">
    <source>
        <dbReference type="Proteomes" id="UP000198833"/>
    </source>
</evidence>
<dbReference type="EMBL" id="FOEN01000010">
    <property type="protein sequence ID" value="SEQ40643.1"/>
    <property type="molecule type" value="Genomic_DNA"/>
</dbReference>
<dbReference type="InterPro" id="IPR022029">
    <property type="entry name" value="YoaR-like_PG-bd"/>
</dbReference>
<protein>
    <submittedName>
        <fullName evidence="8">Putative peptidoglycan binding domain-containing protein</fullName>
    </submittedName>
</protein>
<evidence type="ECO:0000256" key="2">
    <source>
        <dbReference type="ARBA" id="ARBA00022679"/>
    </source>
</evidence>
<dbReference type="Pfam" id="PF03734">
    <property type="entry name" value="YkuD"/>
    <property type="match status" value="1"/>
</dbReference>
<dbReference type="STRING" id="89093.SAMN04488558_1105"/>
<evidence type="ECO:0000256" key="4">
    <source>
        <dbReference type="ARBA" id="ARBA00022984"/>
    </source>
</evidence>
<sequence>MRNSLPSFQRLLAKFRSKTSDSWRQFKRPSARNIMRKPRLVGLLGLILLIYGAGVMFYKGHLLPRTYFANVNVSELNRPAAEQKIKSKLTDMVIDLQENGQQYGSLRLGQLSPEVDASAAIDQALKQQNPFLWPFHLFYKQTIEGAEKAIAYQENSLTELMSKLAINNEQRPAAQDAIMVMDDQQKVSVKAEKHGQQISPASLQTAINQTLNTGSLQVDLKQAYIQPKVKKDSQAMQAQLDAYQNVIQLKITHVFDGNSLTIPQETIQSWVSLDDQGDMIYDQEAIKDYIFNLNEEYTARFQPRQFHSTYQGEVTIQPGTFGWYIDADQESEAIIQILKEGKNIEREPVIVGKGYQMDPTEAIGNSYVEVDLTHQMMLIYQEGKLVLQTPIVSGKIGTETIPGAYQVWNMEQDTNLKGYNPHTQRDYVQPVKYWIAFDNQAQGIHDAIWQSTFGGSAYQQSGSLGCVNTPLDVMSQVYEIVDYGWPVIVF</sequence>
<dbReference type="PANTHER" id="PTHR30582:SF33">
    <property type="entry name" value="EXPORTED PROTEIN"/>
    <property type="match status" value="1"/>
</dbReference>
<comment type="pathway">
    <text evidence="1 6">Cell wall biogenesis; peptidoglycan biosynthesis.</text>
</comment>
<dbReference type="SUPFAM" id="SSF143985">
    <property type="entry name" value="L,D-transpeptidase pre-catalytic domain-like"/>
    <property type="match status" value="1"/>
</dbReference>
<organism evidence="8 9">
    <name type="scientific">Ignavigranum ruoffiae</name>
    <dbReference type="NCBI Taxonomy" id="89093"/>
    <lineage>
        <taxon>Bacteria</taxon>
        <taxon>Bacillati</taxon>
        <taxon>Bacillota</taxon>
        <taxon>Bacilli</taxon>
        <taxon>Lactobacillales</taxon>
        <taxon>Aerococcaceae</taxon>
        <taxon>Ignavigranum</taxon>
    </lineage>
</organism>
<dbReference type="GO" id="GO:0071972">
    <property type="term" value="F:peptidoglycan L,D-transpeptidase activity"/>
    <property type="evidence" value="ECO:0007669"/>
    <property type="project" value="TreeGrafter"/>
</dbReference>
<dbReference type="Proteomes" id="UP000198833">
    <property type="component" value="Unassembled WGS sequence"/>
</dbReference>
<evidence type="ECO:0000256" key="1">
    <source>
        <dbReference type="ARBA" id="ARBA00004752"/>
    </source>
</evidence>
<dbReference type="Gene3D" id="3.10.20.800">
    <property type="match status" value="1"/>
</dbReference>